<dbReference type="RefSeq" id="WP_005603226.1">
    <property type="nucleotide sequence ID" value="NZ_GG663524.1"/>
</dbReference>
<dbReference type="EMBL" id="ABWN01000030">
    <property type="protein sequence ID" value="EFF68290.1"/>
    <property type="molecule type" value="Genomic_DNA"/>
</dbReference>
<comment type="caution">
    <text evidence="1">The sequence shown here is derived from an EMBL/GenBank/DDBJ whole genome shotgun (WGS) entry which is preliminary data.</text>
</comment>
<accession>D4S0E2</accession>
<keyword evidence="2" id="KW-1185">Reference proteome</keyword>
<gene>
    <name evidence="1" type="ORF">BUTYVIB_01561</name>
</gene>
<evidence type="ECO:0000313" key="1">
    <source>
        <dbReference type="EMBL" id="EFF68290.1"/>
    </source>
</evidence>
<dbReference type="GeneID" id="98918213"/>
<dbReference type="Pfam" id="PF06133">
    <property type="entry name" value="Com_YlbF"/>
    <property type="match status" value="1"/>
</dbReference>
<reference evidence="1 2" key="1">
    <citation type="submission" date="2010-02" db="EMBL/GenBank/DDBJ databases">
        <authorList>
            <person name="Weinstock G."/>
            <person name="Sodergren E."/>
            <person name="Clifton S."/>
            <person name="Fulton L."/>
            <person name="Fulton B."/>
            <person name="Courtney L."/>
            <person name="Fronick C."/>
            <person name="Harrison M."/>
            <person name="Strong C."/>
            <person name="Farmer C."/>
            <person name="Delahaunty K."/>
            <person name="Markovic C."/>
            <person name="Hall O."/>
            <person name="Minx P."/>
            <person name="Tomlinson C."/>
            <person name="Mitreva M."/>
            <person name="Nelson J."/>
            <person name="Hou S."/>
            <person name="Wollam A."/>
            <person name="Pepin K.H."/>
            <person name="Johnson M."/>
            <person name="Bhonagiri V."/>
            <person name="Zhang X."/>
            <person name="Suruliraj S."/>
            <person name="Warren W."/>
            <person name="Chinwalla A."/>
            <person name="Mardis E.R."/>
            <person name="Wilson R.K."/>
        </authorList>
    </citation>
    <scope>NUCLEOTIDE SEQUENCE [LARGE SCALE GENOMIC DNA]</scope>
    <source>
        <strain evidence="1 2">DSM 2876</strain>
    </source>
</reference>
<evidence type="ECO:0008006" key="3">
    <source>
        <dbReference type="Google" id="ProtNLM"/>
    </source>
</evidence>
<sequence>MNDREISIEEENDVLKTADRLCELIKSSAEFNEYRDALEALKADDNLYKQVEEIRKNNFFAHNGSYGKMSYDEYCNVYNATRMIRQNKLAGRFLDAELDFARMMQKINDKITDTVNLDFDFM</sequence>
<dbReference type="STRING" id="45851.BHV86_09955"/>
<dbReference type="Proteomes" id="UP000006238">
    <property type="component" value="Unassembled WGS sequence"/>
</dbReference>
<dbReference type="AlphaFoldDB" id="D4S0E2"/>
<protein>
    <recommendedName>
        <fullName evidence="3">YlbF family regulator</fullName>
    </recommendedName>
</protein>
<dbReference type="Gene3D" id="1.20.1500.10">
    <property type="entry name" value="YheA/YmcA-like"/>
    <property type="match status" value="1"/>
</dbReference>
<evidence type="ECO:0000313" key="2">
    <source>
        <dbReference type="Proteomes" id="UP000006238"/>
    </source>
</evidence>
<dbReference type="InterPro" id="IPR010368">
    <property type="entry name" value="Com_YlbF"/>
</dbReference>
<organism evidence="1 2">
    <name type="scientific">Eshraghiella crossota DSM 2876</name>
    <dbReference type="NCBI Taxonomy" id="511680"/>
    <lineage>
        <taxon>Bacteria</taxon>
        <taxon>Bacillati</taxon>
        <taxon>Bacillota</taxon>
        <taxon>Clostridia</taxon>
        <taxon>Lachnospirales</taxon>
        <taxon>Lachnospiraceae</taxon>
        <taxon>Eshraghiella</taxon>
    </lineage>
</organism>
<name>D4S0E2_9FIRM</name>
<dbReference type="SUPFAM" id="SSF158622">
    <property type="entry name" value="YheA/YmcA-like"/>
    <property type="match status" value="1"/>
</dbReference>
<dbReference type="HOGENOM" id="CLU_140243_4_0_9"/>
<proteinExistence type="predicted"/>
<dbReference type="InterPro" id="IPR023378">
    <property type="entry name" value="YheA/YmcA-like_dom_sf"/>
</dbReference>